<feature type="region of interest" description="Disordered" evidence="1">
    <location>
        <begin position="772"/>
        <end position="856"/>
    </location>
</feature>
<evidence type="ECO:0000259" key="3">
    <source>
        <dbReference type="Pfam" id="PF13193"/>
    </source>
</evidence>
<gene>
    <name evidence="4" type="ORF">TWF102_010718</name>
</gene>
<feature type="region of interest" description="Disordered" evidence="1">
    <location>
        <begin position="138"/>
        <end position="171"/>
    </location>
</feature>
<evidence type="ECO:0000256" key="1">
    <source>
        <dbReference type="SAM" id="MobiDB-lite"/>
    </source>
</evidence>
<feature type="region of interest" description="Disordered" evidence="1">
    <location>
        <begin position="1"/>
        <end position="48"/>
    </location>
</feature>
<feature type="compositionally biased region" description="Low complexity" evidence="1">
    <location>
        <begin position="83"/>
        <end position="96"/>
    </location>
</feature>
<feature type="domain" description="AMP-binding enzyme C-terminal" evidence="3">
    <location>
        <begin position="1062"/>
        <end position="1135"/>
    </location>
</feature>
<dbReference type="InterPro" id="IPR025110">
    <property type="entry name" value="AMP-bd_C"/>
</dbReference>
<dbReference type="AlphaFoldDB" id="A0A7C8N9B1"/>
<dbReference type="CDD" id="cd05941">
    <property type="entry name" value="MCS"/>
    <property type="match status" value="1"/>
</dbReference>
<protein>
    <recommendedName>
        <fullName evidence="6">NRPS-like protein biosynthetic cluster</fullName>
    </recommendedName>
</protein>
<dbReference type="Proteomes" id="UP000475325">
    <property type="component" value="Unassembled WGS sequence"/>
</dbReference>
<comment type="caution">
    <text evidence="4">The sequence shown here is derived from an EMBL/GenBank/DDBJ whole genome shotgun (WGS) entry which is preliminary data.</text>
</comment>
<sequence length="1148" mass="125388">MARRPRNQACPSDSASGPAPPAAASSGKTDDGKSPSRPVAHGQVSPEVEAQFKGYLQAALKAEEEARANKPKYTGWDSPPSSPKTKASSVATAAGNKGKGKQAAKKPEADQKYGAEKWLALPAGVRLADAFEPPKVLTAPATPKVEQQKGKPIASGSKMNPGTSKSAGDLKGPTVPLSGPKTPQAPITVTAVPAAPVAKKPVPPQLRPKCQPSSKLKKEPRVVDSVVYLPVEMEDVVNHLPVEVEGVADHLPVEMEDVVYHKNPKIEYREFDGDVVMQDLLEAPLEVPKKLDQVLGQRKFKRPSSKQKSKISARVIRMAEEEIKRMQVRETSRNKPIYHYGGRICVQGGPEQTVLQRIDCDDLAAESPLPWASLDSSVALIQRSEQIVQWMHPTMSPDSHCASDELPALPLFSAADKHATQFPGKAALIDTKARRAFTYRELLAGTAKIKNLILRTLEVHGTDIQEQRIAYLVPSGIDHVQIQWGIWAAGGVAVPLCTTHPFHELEYTVTDSRPTLIFIHHDFSQHKSSFLSIFPSIQVLDVPLSHNDTGRPGFSIPSTLLYPAFSLSRRALIIYTSGTTSRPKGCVTTHANIHFQANSLIKAWKYASSDHLIHVLPLHHVHGIINGLTATLLAGGTVELHPKFDPVVVWRRWMDGDSTIFMAVPTVYSRLNNYFLEHISGIDDEQRAKDGTRKLRLTVSGSAALPTSTKQRFEEITGQVLLERYGMTEIGMGLSCRYDNSDGLGRPDGSVGWPIDGVEVRLMHDSGQIIPLGPQSTVTTGVNGGYDNTILESQTQRRTRSNDDGTTFIELQGIEHPAQAESARAGSQAENTRPDSRTQSIEGHTRSQGIEGQTTPQDIEENTELYSHETHPELGSPAVLPGTVNTEVPTLVLKSEAQIGKLNPQSSEKPSESKVSVGTPNSELQTEAFVPSLTDGATNSGKPTTHPIIERDTEEVSAELPTLAQSPYTDQIKPSIEVQDTNKSTTGVFISGEIQIRGPNVFKEYWENPDATAKEFTEDGYFKTGDIAYRDQHGAYYIQGRSSVDIIKSGGYKVSALEVEREILSKIPDVREVAVVGLPSEEWGERVAAVVVVEHGTKGMELKQFRNILRSTLAPYKIPTLLTVVHEIERNAMGKVNKKQLIKSLWPS</sequence>
<feature type="region of interest" description="Disordered" evidence="1">
    <location>
        <begin position="900"/>
        <end position="923"/>
    </location>
</feature>
<accession>A0A7C8N9B1</accession>
<reference evidence="4 5" key="1">
    <citation type="submission" date="2019-06" db="EMBL/GenBank/DDBJ databases">
        <authorList>
            <person name="Palmer J.M."/>
        </authorList>
    </citation>
    <scope>NUCLEOTIDE SEQUENCE [LARGE SCALE GENOMIC DNA]</scope>
    <source>
        <strain evidence="4 5">TWF102</strain>
    </source>
</reference>
<dbReference type="InterPro" id="IPR045851">
    <property type="entry name" value="AMP-bd_C_sf"/>
</dbReference>
<name>A0A7C8N9B1_ORBOL</name>
<dbReference type="Pfam" id="PF00501">
    <property type="entry name" value="AMP-binding"/>
    <property type="match status" value="1"/>
</dbReference>
<feature type="compositionally biased region" description="Polar residues" evidence="1">
    <location>
        <begin position="157"/>
        <end position="166"/>
    </location>
</feature>
<proteinExistence type="predicted"/>
<feature type="compositionally biased region" description="Low complexity" evidence="1">
    <location>
        <begin position="904"/>
        <end position="917"/>
    </location>
</feature>
<dbReference type="EMBL" id="WIQW01000008">
    <property type="protein sequence ID" value="KAF3108593.1"/>
    <property type="molecule type" value="Genomic_DNA"/>
</dbReference>
<evidence type="ECO:0008006" key="6">
    <source>
        <dbReference type="Google" id="ProtNLM"/>
    </source>
</evidence>
<dbReference type="PROSITE" id="PS00455">
    <property type="entry name" value="AMP_BINDING"/>
    <property type="match status" value="1"/>
</dbReference>
<dbReference type="SUPFAM" id="SSF56801">
    <property type="entry name" value="Acetyl-CoA synthetase-like"/>
    <property type="match status" value="2"/>
</dbReference>
<dbReference type="GO" id="GO:0031956">
    <property type="term" value="F:medium-chain fatty acid-CoA ligase activity"/>
    <property type="evidence" value="ECO:0007669"/>
    <property type="project" value="TreeGrafter"/>
</dbReference>
<dbReference type="Gene3D" id="3.30.300.30">
    <property type="match status" value="1"/>
</dbReference>
<dbReference type="InterPro" id="IPR020845">
    <property type="entry name" value="AMP-binding_CS"/>
</dbReference>
<feature type="region of interest" description="Disordered" evidence="1">
    <location>
        <begin position="930"/>
        <end position="949"/>
    </location>
</feature>
<organism evidence="4 5">
    <name type="scientific">Orbilia oligospora</name>
    <name type="common">Nematode-trapping fungus</name>
    <name type="synonym">Arthrobotrys oligospora</name>
    <dbReference type="NCBI Taxonomy" id="2813651"/>
    <lineage>
        <taxon>Eukaryota</taxon>
        <taxon>Fungi</taxon>
        <taxon>Dikarya</taxon>
        <taxon>Ascomycota</taxon>
        <taxon>Pezizomycotina</taxon>
        <taxon>Orbiliomycetes</taxon>
        <taxon>Orbiliales</taxon>
        <taxon>Orbiliaceae</taxon>
        <taxon>Orbilia</taxon>
    </lineage>
</organism>
<dbReference type="Gene3D" id="3.40.50.12780">
    <property type="entry name" value="N-terminal domain of ligase-like"/>
    <property type="match status" value="2"/>
</dbReference>
<dbReference type="Pfam" id="PF13193">
    <property type="entry name" value="AMP-binding_C"/>
    <property type="match status" value="1"/>
</dbReference>
<dbReference type="InterPro" id="IPR042099">
    <property type="entry name" value="ANL_N_sf"/>
</dbReference>
<feature type="region of interest" description="Disordered" evidence="1">
    <location>
        <begin position="66"/>
        <end position="111"/>
    </location>
</feature>
<evidence type="ECO:0000259" key="2">
    <source>
        <dbReference type="Pfam" id="PF00501"/>
    </source>
</evidence>
<feature type="compositionally biased region" description="Polar residues" evidence="1">
    <location>
        <begin position="837"/>
        <end position="856"/>
    </location>
</feature>
<dbReference type="PANTHER" id="PTHR43201:SF15">
    <property type="entry name" value="AMP BINDING ENZYME, PUTATIVE (AFU_ORTHOLOGUE AFUA_6G11340)-RELATED"/>
    <property type="match status" value="1"/>
</dbReference>
<dbReference type="InterPro" id="IPR000873">
    <property type="entry name" value="AMP-dep_synth/lig_dom"/>
</dbReference>
<dbReference type="GO" id="GO:0006631">
    <property type="term" value="P:fatty acid metabolic process"/>
    <property type="evidence" value="ECO:0007669"/>
    <property type="project" value="TreeGrafter"/>
</dbReference>
<feature type="domain" description="AMP-dependent synthetase/ligase" evidence="2">
    <location>
        <begin position="416"/>
        <end position="773"/>
    </location>
</feature>
<evidence type="ECO:0000313" key="5">
    <source>
        <dbReference type="Proteomes" id="UP000475325"/>
    </source>
</evidence>
<feature type="compositionally biased region" description="Low complexity" evidence="1">
    <location>
        <begin position="11"/>
        <end position="27"/>
    </location>
</feature>
<evidence type="ECO:0000313" key="4">
    <source>
        <dbReference type="EMBL" id="KAF3108593.1"/>
    </source>
</evidence>
<dbReference type="PANTHER" id="PTHR43201">
    <property type="entry name" value="ACYL-COA SYNTHETASE"/>
    <property type="match status" value="1"/>
</dbReference>